<proteinExistence type="predicted"/>
<protein>
    <submittedName>
        <fullName evidence="1">Uncharacterized protein</fullName>
    </submittedName>
</protein>
<name>A0AAE1VTE0_9SOLA</name>
<organism evidence="1 2">
    <name type="scientific">Anisodus tanguticus</name>
    <dbReference type="NCBI Taxonomy" id="243964"/>
    <lineage>
        <taxon>Eukaryota</taxon>
        <taxon>Viridiplantae</taxon>
        <taxon>Streptophyta</taxon>
        <taxon>Embryophyta</taxon>
        <taxon>Tracheophyta</taxon>
        <taxon>Spermatophyta</taxon>
        <taxon>Magnoliopsida</taxon>
        <taxon>eudicotyledons</taxon>
        <taxon>Gunneridae</taxon>
        <taxon>Pentapetalae</taxon>
        <taxon>asterids</taxon>
        <taxon>lamiids</taxon>
        <taxon>Solanales</taxon>
        <taxon>Solanaceae</taxon>
        <taxon>Solanoideae</taxon>
        <taxon>Hyoscyameae</taxon>
        <taxon>Anisodus</taxon>
    </lineage>
</organism>
<comment type="caution">
    <text evidence="1">The sequence shown here is derived from an EMBL/GenBank/DDBJ whole genome shotgun (WGS) entry which is preliminary data.</text>
</comment>
<accession>A0AAE1VTE0</accession>
<evidence type="ECO:0000313" key="2">
    <source>
        <dbReference type="Proteomes" id="UP001291623"/>
    </source>
</evidence>
<evidence type="ECO:0000313" key="1">
    <source>
        <dbReference type="EMBL" id="KAK4376016.1"/>
    </source>
</evidence>
<dbReference type="Proteomes" id="UP001291623">
    <property type="component" value="Unassembled WGS sequence"/>
</dbReference>
<keyword evidence="2" id="KW-1185">Reference proteome</keyword>
<dbReference type="AlphaFoldDB" id="A0AAE1VTE0"/>
<sequence length="245" mass="28031">MVREASVLPVISHSHRRETLITIACQKWRVEVVRPIPQNAPSIEDYGSILVIAGGAFIVSRAYLQTIGRDAKYIDEAVLGMKVHSLVLWNSNTWVEQKRFNLVKPLCRRNLAVRPEFDLLRSWKEALLSFLPPAGNNTGRKTIRISCMAAVGTKSESKRYLYLEKKKGNSPLTGERGERKDQLKSPVTNHGPWMCLDTFFSCSQRHLLSDIRFEALDEIKGLKHFFITKRDLKKKSLLIRKLSKD</sequence>
<gene>
    <name evidence="1" type="ORF">RND71_006693</name>
</gene>
<dbReference type="EMBL" id="JAVYJV010000003">
    <property type="protein sequence ID" value="KAK4376016.1"/>
    <property type="molecule type" value="Genomic_DNA"/>
</dbReference>
<reference evidence="1" key="1">
    <citation type="submission" date="2023-12" db="EMBL/GenBank/DDBJ databases">
        <title>Genome assembly of Anisodus tanguticus.</title>
        <authorList>
            <person name="Wang Y.-J."/>
        </authorList>
    </citation>
    <scope>NUCLEOTIDE SEQUENCE</scope>
    <source>
        <strain evidence="1">KB-2021</strain>
        <tissue evidence="1">Leaf</tissue>
    </source>
</reference>